<evidence type="ECO:0008006" key="4">
    <source>
        <dbReference type="Google" id="ProtNLM"/>
    </source>
</evidence>
<evidence type="ECO:0000313" key="2">
    <source>
        <dbReference type="EMBL" id="KRM19918.1"/>
    </source>
</evidence>
<keyword evidence="1" id="KW-0812">Transmembrane</keyword>
<evidence type="ECO:0000313" key="3">
    <source>
        <dbReference type="Proteomes" id="UP000051054"/>
    </source>
</evidence>
<feature type="transmembrane region" description="Helical" evidence="1">
    <location>
        <begin position="41"/>
        <end position="68"/>
    </location>
</feature>
<comment type="caution">
    <text evidence="2">The sequence shown here is derived from an EMBL/GenBank/DDBJ whole genome shotgun (WGS) entry which is preliminary data.</text>
</comment>
<dbReference type="EMBL" id="AZGD01000027">
    <property type="protein sequence ID" value="KRM19918.1"/>
    <property type="molecule type" value="Genomic_DNA"/>
</dbReference>
<proteinExistence type="predicted"/>
<evidence type="ECO:0000256" key="1">
    <source>
        <dbReference type="SAM" id="Phobius"/>
    </source>
</evidence>
<accession>A0A0R1WQ85</accession>
<keyword evidence="1" id="KW-1133">Transmembrane helix</keyword>
<dbReference type="Proteomes" id="UP000051054">
    <property type="component" value="Unassembled WGS sequence"/>
</dbReference>
<organism evidence="2 3">
    <name type="scientific">Ligilactobacillus hayakitensis DSM 18933 = JCM 14209</name>
    <dbReference type="NCBI Taxonomy" id="1423755"/>
    <lineage>
        <taxon>Bacteria</taxon>
        <taxon>Bacillati</taxon>
        <taxon>Bacillota</taxon>
        <taxon>Bacilli</taxon>
        <taxon>Lactobacillales</taxon>
        <taxon>Lactobacillaceae</taxon>
        <taxon>Ligilactobacillus</taxon>
    </lineage>
</organism>
<sequence length="77" mass="9328">MINKRQFKVSWTLGAILTIVHLTHAYQNNNFQIMQDFIKIGYWYVPAILIFLKLFIYSSSIYLIFRVVNYTINFFRK</sequence>
<name>A0A0R1WQ85_9LACO</name>
<keyword evidence="1" id="KW-0472">Membrane</keyword>
<keyword evidence="3" id="KW-1185">Reference proteome</keyword>
<dbReference type="PATRIC" id="fig|1423755.3.peg.1335"/>
<reference evidence="2 3" key="1">
    <citation type="journal article" date="2015" name="Genome Announc.">
        <title>Expanding the biotechnology potential of lactobacilli through comparative genomics of 213 strains and associated genera.</title>
        <authorList>
            <person name="Sun Z."/>
            <person name="Harris H.M."/>
            <person name="McCann A."/>
            <person name="Guo C."/>
            <person name="Argimon S."/>
            <person name="Zhang W."/>
            <person name="Yang X."/>
            <person name="Jeffery I.B."/>
            <person name="Cooney J.C."/>
            <person name="Kagawa T.F."/>
            <person name="Liu W."/>
            <person name="Song Y."/>
            <person name="Salvetti E."/>
            <person name="Wrobel A."/>
            <person name="Rasinkangas P."/>
            <person name="Parkhill J."/>
            <person name="Rea M.C."/>
            <person name="O'Sullivan O."/>
            <person name="Ritari J."/>
            <person name="Douillard F.P."/>
            <person name="Paul Ross R."/>
            <person name="Yang R."/>
            <person name="Briner A.E."/>
            <person name="Felis G.E."/>
            <person name="de Vos W.M."/>
            <person name="Barrangou R."/>
            <person name="Klaenhammer T.R."/>
            <person name="Caufield P.W."/>
            <person name="Cui Y."/>
            <person name="Zhang H."/>
            <person name="O'Toole P.W."/>
        </authorList>
    </citation>
    <scope>NUCLEOTIDE SEQUENCE [LARGE SCALE GENOMIC DNA]</scope>
    <source>
        <strain evidence="2 3">DSM 18933</strain>
    </source>
</reference>
<protein>
    <recommendedName>
        <fullName evidence="4">Acyltransferase 3 domain-containing protein</fullName>
    </recommendedName>
</protein>
<dbReference type="AlphaFoldDB" id="A0A0R1WQ85"/>
<gene>
    <name evidence="2" type="ORF">FC40_GL001261</name>
</gene>